<evidence type="ECO:0000313" key="9">
    <source>
        <dbReference type="Proteomes" id="UP001172778"/>
    </source>
</evidence>
<dbReference type="InterPro" id="IPR000792">
    <property type="entry name" value="Tscrpt_reg_LuxR_C"/>
</dbReference>
<organism evidence="8 9">
    <name type="scientific">Parachitinimonas caeni</name>
    <dbReference type="NCBI Taxonomy" id="3031301"/>
    <lineage>
        <taxon>Bacteria</taxon>
        <taxon>Pseudomonadati</taxon>
        <taxon>Pseudomonadota</taxon>
        <taxon>Betaproteobacteria</taxon>
        <taxon>Neisseriales</taxon>
        <taxon>Chitinibacteraceae</taxon>
        <taxon>Parachitinimonas</taxon>
    </lineage>
</organism>
<dbReference type="CDD" id="cd17535">
    <property type="entry name" value="REC_NarL-like"/>
    <property type="match status" value="1"/>
</dbReference>
<keyword evidence="3" id="KW-0238">DNA-binding</keyword>
<dbReference type="SUPFAM" id="SSF52172">
    <property type="entry name" value="CheY-like"/>
    <property type="match status" value="1"/>
</dbReference>
<dbReference type="PROSITE" id="PS50110">
    <property type="entry name" value="RESPONSE_REGULATORY"/>
    <property type="match status" value="1"/>
</dbReference>
<dbReference type="InterPro" id="IPR058245">
    <property type="entry name" value="NreC/VraR/RcsB-like_REC"/>
</dbReference>
<keyword evidence="9" id="KW-1185">Reference proteome</keyword>
<protein>
    <submittedName>
        <fullName evidence="8">Response regulator transcription factor</fullName>
    </submittedName>
</protein>
<dbReference type="SMART" id="SM00421">
    <property type="entry name" value="HTH_LUXR"/>
    <property type="match status" value="1"/>
</dbReference>
<feature type="modified residue" description="4-aspartylphosphate" evidence="5">
    <location>
        <position position="57"/>
    </location>
</feature>
<evidence type="ECO:0000256" key="3">
    <source>
        <dbReference type="ARBA" id="ARBA00023125"/>
    </source>
</evidence>
<evidence type="ECO:0000259" key="6">
    <source>
        <dbReference type="PROSITE" id="PS50043"/>
    </source>
</evidence>
<dbReference type="PANTHER" id="PTHR43214">
    <property type="entry name" value="TWO-COMPONENT RESPONSE REGULATOR"/>
    <property type="match status" value="1"/>
</dbReference>
<dbReference type="Pfam" id="PF00196">
    <property type="entry name" value="GerE"/>
    <property type="match status" value="1"/>
</dbReference>
<feature type="domain" description="HTH luxR-type" evidence="6">
    <location>
        <begin position="150"/>
        <end position="215"/>
    </location>
</feature>
<keyword evidence="4" id="KW-0804">Transcription</keyword>
<dbReference type="SUPFAM" id="SSF46894">
    <property type="entry name" value="C-terminal effector domain of the bipartite response regulators"/>
    <property type="match status" value="1"/>
</dbReference>
<dbReference type="InterPro" id="IPR039420">
    <property type="entry name" value="WalR-like"/>
</dbReference>
<evidence type="ECO:0000256" key="5">
    <source>
        <dbReference type="PROSITE-ProRule" id="PRU00169"/>
    </source>
</evidence>
<dbReference type="SMART" id="SM00448">
    <property type="entry name" value="REC"/>
    <property type="match status" value="1"/>
</dbReference>
<dbReference type="PROSITE" id="PS50043">
    <property type="entry name" value="HTH_LUXR_2"/>
    <property type="match status" value="1"/>
</dbReference>
<dbReference type="PRINTS" id="PR00038">
    <property type="entry name" value="HTHLUXR"/>
</dbReference>
<dbReference type="InterPro" id="IPR011006">
    <property type="entry name" value="CheY-like_superfamily"/>
</dbReference>
<comment type="caution">
    <text evidence="8">The sequence shown here is derived from an EMBL/GenBank/DDBJ whole genome shotgun (WGS) entry which is preliminary data.</text>
</comment>
<dbReference type="Gene3D" id="3.40.50.2300">
    <property type="match status" value="1"/>
</dbReference>
<dbReference type="PROSITE" id="PS00622">
    <property type="entry name" value="HTH_LUXR_1"/>
    <property type="match status" value="1"/>
</dbReference>
<evidence type="ECO:0000313" key="8">
    <source>
        <dbReference type="EMBL" id="MDK2125686.1"/>
    </source>
</evidence>
<dbReference type="EMBL" id="JARRAF010000022">
    <property type="protein sequence ID" value="MDK2125686.1"/>
    <property type="molecule type" value="Genomic_DNA"/>
</dbReference>
<dbReference type="InterPro" id="IPR016032">
    <property type="entry name" value="Sig_transdc_resp-reg_C-effctor"/>
</dbReference>
<accession>A0ABT7E049</accession>
<name>A0ABT7E049_9NEIS</name>
<keyword evidence="1 5" id="KW-0597">Phosphoprotein</keyword>
<gene>
    <name evidence="8" type="ORF">PZA18_16650</name>
</gene>
<keyword evidence="2" id="KW-0805">Transcription regulation</keyword>
<dbReference type="CDD" id="cd06170">
    <property type="entry name" value="LuxR_C_like"/>
    <property type="match status" value="1"/>
</dbReference>
<dbReference type="Pfam" id="PF00072">
    <property type="entry name" value="Response_reg"/>
    <property type="match status" value="1"/>
</dbReference>
<dbReference type="RefSeq" id="WP_284101995.1">
    <property type="nucleotide sequence ID" value="NZ_JARRAF010000022.1"/>
</dbReference>
<evidence type="ECO:0000256" key="2">
    <source>
        <dbReference type="ARBA" id="ARBA00023015"/>
    </source>
</evidence>
<evidence type="ECO:0000259" key="7">
    <source>
        <dbReference type="PROSITE" id="PS50110"/>
    </source>
</evidence>
<dbReference type="PANTHER" id="PTHR43214:SF41">
    <property type="entry name" value="NITRATE_NITRITE RESPONSE REGULATOR PROTEIN NARP"/>
    <property type="match status" value="1"/>
</dbReference>
<feature type="domain" description="Response regulatory" evidence="7">
    <location>
        <begin position="6"/>
        <end position="122"/>
    </location>
</feature>
<dbReference type="InterPro" id="IPR001789">
    <property type="entry name" value="Sig_transdc_resp-reg_receiver"/>
</dbReference>
<sequence>MSNPLRILLVDDHTLFRSGIRLLLQRNADFEVVGEAADGLDGVKRARELAPDIVLLDLNMPGLSGLEALQLIRQDRPGCHVVLLTVSEESDDLMAALQGGADGYLLKNIDADFLLDSLRRVANGDSVISAEMTRKLISHCRTGGTPTPPPQTEADRLTPREREILVQVAAGLSNKEIGRKLDVAESTVKIHVQSILRKLELSSRVQAAIYAVEHGLAGGQS</sequence>
<evidence type="ECO:0000256" key="1">
    <source>
        <dbReference type="ARBA" id="ARBA00022553"/>
    </source>
</evidence>
<reference evidence="8" key="1">
    <citation type="submission" date="2023-03" db="EMBL/GenBank/DDBJ databases">
        <title>Chitinimonas shenzhenensis gen. nov., sp. nov., a novel member of family Burkholderiaceae isolated from activated sludge collected in Shen Zhen, China.</title>
        <authorList>
            <person name="Wang X."/>
        </authorList>
    </citation>
    <scope>NUCLEOTIDE SEQUENCE</scope>
    <source>
        <strain evidence="8">DQS-5</strain>
    </source>
</reference>
<dbReference type="Proteomes" id="UP001172778">
    <property type="component" value="Unassembled WGS sequence"/>
</dbReference>
<proteinExistence type="predicted"/>
<evidence type="ECO:0000256" key="4">
    <source>
        <dbReference type="ARBA" id="ARBA00023163"/>
    </source>
</evidence>